<proteinExistence type="predicted"/>
<keyword evidence="2" id="KW-1185">Reference proteome</keyword>
<protein>
    <submittedName>
        <fullName evidence="1">Cation transport protein-domain-containing protein</fullName>
    </submittedName>
</protein>
<dbReference type="Proteomes" id="UP001433508">
    <property type="component" value="Unassembled WGS sequence"/>
</dbReference>
<evidence type="ECO:0000313" key="1">
    <source>
        <dbReference type="EMBL" id="KAK9235919.1"/>
    </source>
</evidence>
<comment type="caution">
    <text evidence="1">The sequence shown here is derived from an EMBL/GenBank/DDBJ whole genome shotgun (WGS) entry which is preliminary data.</text>
</comment>
<gene>
    <name evidence="1" type="ORF">V1525DRAFT_408439</name>
</gene>
<dbReference type="EMBL" id="MU971400">
    <property type="protein sequence ID" value="KAK9235919.1"/>
    <property type="molecule type" value="Genomic_DNA"/>
</dbReference>
<name>A0ACC3SXP1_LIPKO</name>
<organism evidence="1 2">
    <name type="scientific">Lipomyces kononenkoae</name>
    <name type="common">Yeast</name>
    <dbReference type="NCBI Taxonomy" id="34357"/>
    <lineage>
        <taxon>Eukaryota</taxon>
        <taxon>Fungi</taxon>
        <taxon>Dikarya</taxon>
        <taxon>Ascomycota</taxon>
        <taxon>Saccharomycotina</taxon>
        <taxon>Lipomycetes</taxon>
        <taxon>Lipomycetales</taxon>
        <taxon>Lipomycetaceae</taxon>
        <taxon>Lipomyces</taxon>
    </lineage>
</organism>
<sequence length="882" mass="99507">MNLRELTDSFLSVGYSFVKPRFLLFHLIFIIALTIIGSIMLYPGGHIAYIDALFMATGAATQAGLNTVNLNDMTVWQQVVLYIVPVFTNPISINTFLVFLRLYWFEKEFKDIAQKSWLDHRLRKAKSSGRDGLGLDLESNGVRGKQITILHSAKMTEANFPGYRRHTSPTHHARTASDQSAIPELDLQRGRRPSQSSDSDSCRSTRDQSPHHSLENHHPPPPKLGYASRDIRFGDLPSPRNHERQNSYSYLETGPALVVKSPREQELEAELAEQEAKRRGSPEIHFASPIAGARYSLPLIRRKSTTTTRSSDDDYGLEPDHDHDHDHDENENENEDEDEDEEITDTTLRPTRSNVVGPSNSNIDHYGSKITKRAITIEAPGRPQTNRHNTIGELFFHRTATMERLERIVSRTLRTKRDGSPNSRRSAVSRKSLAIMPYLSYEPTIARNSTFVGLTDAQREELGGVEYRALRTLAVVLIVYFLGFWILGTISLIPWIMRSGQYRPIVESYAQQPSWWAAFNAVSAFMDVGLTTVPTSMSQFQLAVFPLLMMGFLVVIGNTGFPVMLRFIIWLLAKLFPDGSATRESLLFLLDHPRRCFTLLFPSMATWWLFAVLVILNCLDLILFIVVDVGNPILQSWTAGQKILDGLFQAISTRTAGFAIVDISQLHPAVQVSYLVMMYISVLPIAISVRRTNVYEEQSLGIYETYDDFDDDDEEEDDEIEDEYSDRASDMGLANNNNDVPGAAGNGQARHLSTANAQDVEKQRRPSAVSTRSRPRFKRKRKKKRTQALLANHLRRQLSFDLWYIFLGLFIVCIAEGGKIQDPNNPAFTIFSVLFEIVSAYGTVGLSLGYPNTDTSFSAQFTVLSKLVIIAMMVSRFLGSFL</sequence>
<evidence type="ECO:0000313" key="2">
    <source>
        <dbReference type="Proteomes" id="UP001433508"/>
    </source>
</evidence>
<accession>A0ACC3SXP1</accession>
<reference evidence="2" key="1">
    <citation type="journal article" date="2024" name="Front. Bioeng. Biotechnol.">
        <title>Genome-scale model development and genomic sequencing of the oleaginous clade Lipomyces.</title>
        <authorList>
            <person name="Czajka J.J."/>
            <person name="Han Y."/>
            <person name="Kim J."/>
            <person name="Mondo S.J."/>
            <person name="Hofstad B.A."/>
            <person name="Robles A."/>
            <person name="Haridas S."/>
            <person name="Riley R."/>
            <person name="LaButti K."/>
            <person name="Pangilinan J."/>
            <person name="Andreopoulos W."/>
            <person name="Lipzen A."/>
            <person name="Yan J."/>
            <person name="Wang M."/>
            <person name="Ng V."/>
            <person name="Grigoriev I.V."/>
            <person name="Spatafora J.W."/>
            <person name="Magnuson J.K."/>
            <person name="Baker S.E."/>
            <person name="Pomraning K.R."/>
        </authorList>
    </citation>
    <scope>NUCLEOTIDE SEQUENCE [LARGE SCALE GENOMIC DNA]</scope>
    <source>
        <strain evidence="2">CBS 7786</strain>
    </source>
</reference>